<dbReference type="InterPro" id="IPR003141">
    <property type="entry name" value="Pol/His_phosphatase_N"/>
</dbReference>
<dbReference type="Pfam" id="PF02811">
    <property type="entry name" value="PHP"/>
    <property type="match status" value="1"/>
</dbReference>
<dbReference type="SUPFAM" id="SSF89550">
    <property type="entry name" value="PHP domain-like"/>
    <property type="match status" value="1"/>
</dbReference>
<organism evidence="2 3">
    <name type="scientific">Funiculus sociatus GB2-A5</name>
    <dbReference type="NCBI Taxonomy" id="2933946"/>
    <lineage>
        <taxon>Bacteria</taxon>
        <taxon>Bacillati</taxon>
        <taxon>Cyanobacteriota</taxon>
        <taxon>Cyanophyceae</taxon>
        <taxon>Coleofasciculales</taxon>
        <taxon>Coleofasciculaceae</taxon>
        <taxon>Funiculus</taxon>
    </lineage>
</organism>
<comment type="caution">
    <text evidence="2">The sequence shown here is derived from an EMBL/GenBank/DDBJ whole genome shotgun (WGS) entry which is preliminary data.</text>
</comment>
<dbReference type="InterPro" id="IPR016195">
    <property type="entry name" value="Pol/histidinol_Pase-like"/>
</dbReference>
<dbReference type="InterPro" id="IPR052018">
    <property type="entry name" value="PHP_domain"/>
</dbReference>
<dbReference type="Proteomes" id="UP001442494">
    <property type="component" value="Unassembled WGS sequence"/>
</dbReference>
<dbReference type="SMART" id="SM00481">
    <property type="entry name" value="POLIIIAc"/>
    <property type="match status" value="1"/>
</dbReference>
<sequence length="275" mass="30235">MLELHSHTTYSDGTLTPSELVEAAVNAGVCALAITDHDTMNGWDEAFTAAKPHNLEIVPGLELSTVHNDCSLHILGFYPDAQKLREPLRDRIEGRKRRSQEMVAKLAELGYPIDLPQLGEGMAPGRPHIATALVKAGYFQSSREAFDILLGDDKPAYVHYEKFSIVEGITLLRSCGAVPVWAHPYLFRGGKVEQVLKELVAAGLMGVEVYHPNHSPKEINNLKKLCDEYGLLMTGGSDYHGPNSDSVSPERHSLNMLHVPLELLAPIKQAAESLR</sequence>
<dbReference type="Gene3D" id="3.20.20.140">
    <property type="entry name" value="Metal-dependent hydrolases"/>
    <property type="match status" value="1"/>
</dbReference>
<protein>
    <submittedName>
        <fullName evidence="2">PHP domain-containing protein</fullName>
    </submittedName>
</protein>
<evidence type="ECO:0000259" key="1">
    <source>
        <dbReference type="SMART" id="SM00481"/>
    </source>
</evidence>
<dbReference type="InterPro" id="IPR004013">
    <property type="entry name" value="PHP_dom"/>
</dbReference>
<dbReference type="PANTHER" id="PTHR42924:SF3">
    <property type="entry name" value="POLYMERASE_HISTIDINOL PHOSPHATASE N-TERMINAL DOMAIN-CONTAINING PROTEIN"/>
    <property type="match status" value="1"/>
</dbReference>
<name>A0ABV0JV98_9CYAN</name>
<dbReference type="Gene3D" id="1.10.150.650">
    <property type="match status" value="1"/>
</dbReference>
<dbReference type="RefSeq" id="WP_190417561.1">
    <property type="nucleotide sequence ID" value="NZ_JAMPKK010000068.1"/>
</dbReference>
<keyword evidence="3" id="KW-1185">Reference proteome</keyword>
<dbReference type="CDD" id="cd07438">
    <property type="entry name" value="PHP_HisPPase_AMP"/>
    <property type="match status" value="1"/>
</dbReference>
<dbReference type="EMBL" id="JAMPKK010000068">
    <property type="protein sequence ID" value="MEP0867390.1"/>
    <property type="molecule type" value="Genomic_DNA"/>
</dbReference>
<feature type="domain" description="Polymerase/histidinol phosphatase N-terminal" evidence="1">
    <location>
        <begin position="2"/>
        <end position="67"/>
    </location>
</feature>
<evidence type="ECO:0000313" key="3">
    <source>
        <dbReference type="Proteomes" id="UP001442494"/>
    </source>
</evidence>
<proteinExistence type="predicted"/>
<reference evidence="2 3" key="1">
    <citation type="submission" date="2022-04" db="EMBL/GenBank/DDBJ databases">
        <title>Positive selection, recombination, and allopatry shape intraspecific diversity of widespread and dominant cyanobacteria.</title>
        <authorList>
            <person name="Wei J."/>
            <person name="Shu W."/>
            <person name="Hu C."/>
        </authorList>
    </citation>
    <scope>NUCLEOTIDE SEQUENCE [LARGE SCALE GENOMIC DNA]</scope>
    <source>
        <strain evidence="2 3">GB2-A5</strain>
    </source>
</reference>
<accession>A0ABV0JV98</accession>
<gene>
    <name evidence="2" type="ORF">NDI37_23345</name>
</gene>
<dbReference type="PANTHER" id="PTHR42924">
    <property type="entry name" value="EXONUCLEASE"/>
    <property type="match status" value="1"/>
</dbReference>
<evidence type="ECO:0000313" key="2">
    <source>
        <dbReference type="EMBL" id="MEP0867390.1"/>
    </source>
</evidence>